<accession>A0A0F9XD09</accession>
<dbReference type="Proteomes" id="UP000034112">
    <property type="component" value="Unassembled WGS sequence"/>
</dbReference>
<protein>
    <recommendedName>
        <fullName evidence="1">Cupin type-2 domain-containing protein</fullName>
    </recommendedName>
</protein>
<gene>
    <name evidence="2" type="ORF">THAR02_04922</name>
</gene>
<dbReference type="SUPFAM" id="SSF51182">
    <property type="entry name" value="RmlC-like cupins"/>
    <property type="match status" value="1"/>
</dbReference>
<dbReference type="InterPro" id="IPR013096">
    <property type="entry name" value="Cupin_2"/>
</dbReference>
<reference evidence="3" key="1">
    <citation type="journal article" date="2015" name="Genome Announc.">
        <title>Draft whole-genome sequence of the biocontrol agent Trichoderma harzianum T6776.</title>
        <authorList>
            <person name="Baroncelli R."/>
            <person name="Piaggeschi G."/>
            <person name="Fiorini L."/>
            <person name="Bertolini E."/>
            <person name="Zapparata A."/>
            <person name="Pe M.E."/>
            <person name="Sarrocco S."/>
            <person name="Vannacci G."/>
        </authorList>
    </citation>
    <scope>NUCLEOTIDE SEQUENCE [LARGE SCALE GENOMIC DNA]</scope>
    <source>
        <strain evidence="3">T6776</strain>
    </source>
</reference>
<evidence type="ECO:0000313" key="2">
    <source>
        <dbReference type="EMBL" id="KKP02991.1"/>
    </source>
</evidence>
<evidence type="ECO:0000259" key="1">
    <source>
        <dbReference type="Pfam" id="PF07883"/>
    </source>
</evidence>
<dbReference type="PANTHER" id="PTHR36156:SF3">
    <property type="entry name" value="CUPIN 2 CONSERVED BARREL DOMAIN-CONTAINING PROTEIN"/>
    <property type="match status" value="1"/>
</dbReference>
<proteinExistence type="predicted"/>
<dbReference type="InterPro" id="IPR011051">
    <property type="entry name" value="RmlC_Cupin_sf"/>
</dbReference>
<sequence>MANYPISFTRVITTHDPESGNAIFEKNVDTTVPFEKFPVPTGRPPTSDYALAYSTTTFPVQGLSPSTSATNESKANLDVKQYKSSLQNLSPLNPDGGTACTVVEVPYGNDIAMHRTVSLDYGVVIDGTTELVLDSGEKKTLRKGDVFIQRGTAHAWRNLTTQDDNNGTLRIFFVFQPIEKIQVKGGELDQDLTLGIK</sequence>
<dbReference type="Gene3D" id="2.60.120.10">
    <property type="entry name" value="Jelly Rolls"/>
    <property type="match status" value="1"/>
</dbReference>
<dbReference type="AlphaFoldDB" id="A0A0F9XD09"/>
<dbReference type="OrthoDB" id="5840532at2759"/>
<dbReference type="InterPro" id="IPR047142">
    <property type="entry name" value="OryJ/VirC-like"/>
</dbReference>
<feature type="domain" description="Cupin type-2" evidence="1">
    <location>
        <begin position="102"/>
        <end position="162"/>
    </location>
</feature>
<dbReference type="CDD" id="cd02231">
    <property type="entry name" value="cupin_BLL6423-like"/>
    <property type="match status" value="1"/>
</dbReference>
<dbReference type="InterPro" id="IPR014710">
    <property type="entry name" value="RmlC-like_jellyroll"/>
</dbReference>
<evidence type="ECO:0000313" key="3">
    <source>
        <dbReference type="Proteomes" id="UP000034112"/>
    </source>
</evidence>
<name>A0A0F9XD09_TRIHA</name>
<organism evidence="2 3">
    <name type="scientific">Trichoderma harzianum</name>
    <name type="common">Hypocrea lixii</name>
    <dbReference type="NCBI Taxonomy" id="5544"/>
    <lineage>
        <taxon>Eukaryota</taxon>
        <taxon>Fungi</taxon>
        <taxon>Dikarya</taxon>
        <taxon>Ascomycota</taxon>
        <taxon>Pezizomycotina</taxon>
        <taxon>Sordariomycetes</taxon>
        <taxon>Hypocreomycetidae</taxon>
        <taxon>Hypocreales</taxon>
        <taxon>Hypocreaceae</taxon>
        <taxon>Trichoderma</taxon>
    </lineage>
</organism>
<comment type="caution">
    <text evidence="2">The sequence shown here is derived from an EMBL/GenBank/DDBJ whole genome shotgun (WGS) entry which is preliminary data.</text>
</comment>
<dbReference type="PANTHER" id="PTHR36156">
    <property type="entry name" value="SLR2101 PROTEIN"/>
    <property type="match status" value="1"/>
</dbReference>
<dbReference type="OMA" id="VPMHRTT"/>
<dbReference type="Pfam" id="PF07883">
    <property type="entry name" value="Cupin_2"/>
    <property type="match status" value="1"/>
</dbReference>
<dbReference type="EMBL" id="JOKZ01000128">
    <property type="protein sequence ID" value="KKP02991.1"/>
    <property type="molecule type" value="Genomic_DNA"/>
</dbReference>